<dbReference type="EMBL" id="SLUN01000005">
    <property type="protein sequence ID" value="TCL73309.1"/>
    <property type="molecule type" value="Genomic_DNA"/>
</dbReference>
<reference evidence="1 2" key="1">
    <citation type="submission" date="2019-03" db="EMBL/GenBank/DDBJ databases">
        <title>Genomic Encyclopedia of Type Strains, Phase IV (KMG-IV): sequencing the most valuable type-strain genomes for metagenomic binning, comparative biology and taxonomic classification.</title>
        <authorList>
            <person name="Goeker M."/>
        </authorList>
    </citation>
    <scope>NUCLEOTIDE SEQUENCE [LARGE SCALE GENOMIC DNA]</scope>
    <source>
        <strain evidence="1 2">LX-B</strain>
    </source>
</reference>
<dbReference type="PANTHER" id="PTHR42779:SF1">
    <property type="entry name" value="PROTEIN YNJB"/>
    <property type="match status" value="1"/>
</dbReference>
<comment type="caution">
    <text evidence="1">The sequence shown here is derived from an EMBL/GenBank/DDBJ whole genome shotgun (WGS) entry which is preliminary data.</text>
</comment>
<protein>
    <submittedName>
        <fullName evidence="1">Putative spermidine/putrescine transport system substrate-binding protein</fullName>
    </submittedName>
</protein>
<dbReference type="Proteomes" id="UP000295008">
    <property type="component" value="Unassembled WGS sequence"/>
</dbReference>
<dbReference type="AlphaFoldDB" id="A0A4R1S2P5"/>
<dbReference type="Pfam" id="PF13416">
    <property type="entry name" value="SBP_bac_8"/>
    <property type="match status" value="1"/>
</dbReference>
<name>A0A4R1S2P5_HYDET</name>
<dbReference type="OrthoDB" id="3239593at2"/>
<sequence>MRSKKIGVLFLAVLLGVLGGVTQIGAAANEKATINLYTGGSDNVRIAWEAVLQAFQKKNPGINVQLQFLASGTGGQTGVDKLIAAVKAGQREIDIDLLETADNDLVRIFGEAGKNSLSPLPVKEIPNLKYVKSRSAAGGDAALVFRGTTVLLAYNAAAVKKPPKTATELYQWIRKHPGRFAYNDPTTGGAGSSFVITALYNKMPAEALSSSDPKWKEQWKAGFDLLKELHPYFYKASGKVQYPAKNQGTIDLLANGEVDMIPAWADMILDQKSRGLLPETVKLTQIEPAFTGGVQTLVVPALSKNKPAAYKLLNFVISPEGQRIFVEKQKAIPVITPSKLPKETVAQLAGLKVKGFRVYTIGKLSDEIMKLWQSDIATLK</sequence>
<keyword evidence="2" id="KW-1185">Reference proteome</keyword>
<accession>A0A4R1S2P5</accession>
<proteinExistence type="predicted"/>
<dbReference type="RefSeq" id="WP_132013455.1">
    <property type="nucleotide sequence ID" value="NZ_SLUN01000005.1"/>
</dbReference>
<evidence type="ECO:0000313" key="2">
    <source>
        <dbReference type="Proteomes" id="UP000295008"/>
    </source>
</evidence>
<dbReference type="InterPro" id="IPR006059">
    <property type="entry name" value="SBP"/>
</dbReference>
<gene>
    <name evidence="1" type="ORF">EDC14_1005171</name>
</gene>
<dbReference type="SUPFAM" id="SSF53850">
    <property type="entry name" value="Periplasmic binding protein-like II"/>
    <property type="match status" value="1"/>
</dbReference>
<dbReference type="Gene3D" id="3.40.190.10">
    <property type="entry name" value="Periplasmic binding protein-like II"/>
    <property type="match status" value="1"/>
</dbReference>
<organism evidence="1 2">
    <name type="scientific">Hydrogenispora ethanolica</name>
    <dbReference type="NCBI Taxonomy" id="1082276"/>
    <lineage>
        <taxon>Bacteria</taxon>
        <taxon>Bacillati</taxon>
        <taxon>Bacillota</taxon>
        <taxon>Hydrogenispora</taxon>
    </lineage>
</organism>
<dbReference type="PANTHER" id="PTHR42779">
    <property type="entry name" value="PROTEIN YNJB"/>
    <property type="match status" value="1"/>
</dbReference>
<evidence type="ECO:0000313" key="1">
    <source>
        <dbReference type="EMBL" id="TCL73309.1"/>
    </source>
</evidence>